<keyword evidence="3" id="KW-0808">Transferase</keyword>
<feature type="transmembrane region" description="Helical" evidence="7">
    <location>
        <begin position="6"/>
        <end position="24"/>
    </location>
</feature>
<dbReference type="EMBL" id="MKZY01000001">
    <property type="protein sequence ID" value="OOO14637.1"/>
    <property type="molecule type" value="Genomic_DNA"/>
</dbReference>
<evidence type="ECO:0000259" key="8">
    <source>
        <dbReference type="Pfam" id="PF13813"/>
    </source>
</evidence>
<accession>A0A1S9E024</accession>
<dbReference type="OrthoDB" id="1077582at2759"/>
<dbReference type="InterPro" id="IPR032805">
    <property type="entry name" value="Wax_synthase_dom"/>
</dbReference>
<name>A0A1S9E024_ASPOZ</name>
<evidence type="ECO:0000313" key="10">
    <source>
        <dbReference type="Proteomes" id="UP000190312"/>
    </source>
</evidence>
<dbReference type="GO" id="GO:0016020">
    <property type="term" value="C:membrane"/>
    <property type="evidence" value="ECO:0007669"/>
    <property type="project" value="UniProtKB-SubCell"/>
</dbReference>
<keyword evidence="6 7" id="KW-0472">Membrane</keyword>
<feature type="transmembrane region" description="Helical" evidence="7">
    <location>
        <begin position="331"/>
        <end position="350"/>
    </location>
</feature>
<dbReference type="Pfam" id="PF13813">
    <property type="entry name" value="MBOAT_2"/>
    <property type="match status" value="1"/>
</dbReference>
<feature type="domain" description="Wax synthase" evidence="8">
    <location>
        <begin position="249"/>
        <end position="337"/>
    </location>
</feature>
<proteinExistence type="inferred from homology"/>
<comment type="similarity">
    <text evidence="2">Belongs to the wax synthase family.</text>
</comment>
<reference evidence="9 10" key="1">
    <citation type="submission" date="2016-10" db="EMBL/GenBank/DDBJ databases">
        <title>Genome sequencing of Aspergillus oryzae BCC7051.</title>
        <authorList>
            <person name="Thammarongtham C."/>
            <person name="Vorapreeda T."/>
            <person name="Nookaew I."/>
            <person name="Srisuk T."/>
            <person name="Land M."/>
            <person name="Jeennor S."/>
            <person name="Laoteng K."/>
        </authorList>
    </citation>
    <scope>NUCLEOTIDE SEQUENCE [LARGE SCALE GENOMIC DNA]</scope>
    <source>
        <strain evidence="9 10">BCC7051</strain>
    </source>
</reference>
<feature type="transmembrane region" description="Helical" evidence="7">
    <location>
        <begin position="58"/>
        <end position="78"/>
    </location>
</feature>
<keyword evidence="4 7" id="KW-0812">Transmembrane</keyword>
<dbReference type="GO" id="GO:0006629">
    <property type="term" value="P:lipid metabolic process"/>
    <property type="evidence" value="ECO:0007669"/>
    <property type="project" value="InterPro"/>
</dbReference>
<evidence type="ECO:0000256" key="5">
    <source>
        <dbReference type="ARBA" id="ARBA00022989"/>
    </source>
</evidence>
<dbReference type="VEuPathDB" id="FungiDB:AO090026000716"/>
<feature type="transmembrane region" description="Helical" evidence="7">
    <location>
        <begin position="397"/>
        <end position="416"/>
    </location>
</feature>
<dbReference type="AlphaFoldDB" id="A0A1S9E024"/>
<dbReference type="eggNOG" id="ENOG502SI5I">
    <property type="taxonomic scope" value="Eukaryota"/>
</dbReference>
<comment type="caution">
    <text evidence="9">The sequence shown here is derived from an EMBL/GenBank/DDBJ whole genome shotgun (WGS) entry which is preliminary data.</text>
</comment>
<evidence type="ECO:0000256" key="2">
    <source>
        <dbReference type="ARBA" id="ARBA00007282"/>
    </source>
</evidence>
<feature type="transmembrane region" description="Helical" evidence="7">
    <location>
        <begin position="31"/>
        <end position="52"/>
    </location>
</feature>
<gene>
    <name evidence="9" type="ORF">OAory_01032320</name>
</gene>
<dbReference type="InterPro" id="IPR044851">
    <property type="entry name" value="Wax_synthase"/>
</dbReference>
<feature type="transmembrane region" description="Helical" evidence="7">
    <location>
        <begin position="302"/>
        <end position="319"/>
    </location>
</feature>
<dbReference type="GO" id="GO:0008374">
    <property type="term" value="F:O-acyltransferase activity"/>
    <property type="evidence" value="ECO:0007669"/>
    <property type="project" value="InterPro"/>
</dbReference>
<feature type="transmembrane region" description="Helical" evidence="7">
    <location>
        <begin position="371"/>
        <end position="391"/>
    </location>
</feature>
<dbReference type="Proteomes" id="UP000190312">
    <property type="component" value="Unassembled WGS sequence"/>
</dbReference>
<evidence type="ECO:0000256" key="6">
    <source>
        <dbReference type="ARBA" id="ARBA00023136"/>
    </source>
</evidence>
<evidence type="ECO:0000256" key="1">
    <source>
        <dbReference type="ARBA" id="ARBA00004141"/>
    </source>
</evidence>
<evidence type="ECO:0000256" key="4">
    <source>
        <dbReference type="ARBA" id="ARBA00022692"/>
    </source>
</evidence>
<organism evidence="9 10">
    <name type="scientific">Aspergillus oryzae</name>
    <name type="common">Yellow koji mold</name>
    <dbReference type="NCBI Taxonomy" id="5062"/>
    <lineage>
        <taxon>Eukaryota</taxon>
        <taxon>Fungi</taxon>
        <taxon>Dikarya</taxon>
        <taxon>Ascomycota</taxon>
        <taxon>Pezizomycotina</taxon>
        <taxon>Eurotiomycetes</taxon>
        <taxon>Eurotiomycetidae</taxon>
        <taxon>Eurotiales</taxon>
        <taxon>Aspergillaceae</taxon>
        <taxon>Aspergillus</taxon>
        <taxon>Aspergillus subgen. Circumdati</taxon>
    </lineage>
</organism>
<sequence>MKPHPILLLFLEVTVCATILGFTIPQSPIRLGGLLIIFLCMWKCITTCPTYLVRSAWASLAGGYAVSIFFHYIDIALLSQWSFETNMPATEPPQLKDEYEFVRRWKSPLAKKGSSWKGKLRFGLSSTFTTRFCGTPHEVRNVPRFSYSDPKYAPSRPRFIRDTALTVLLCYLILDAMDEGADPAMVHEYFSEQNIPFFRRFHDISGNEILMRASGGIGVILGLMCSQGGFYNLFALISNVLGLSAPKDWPPFYGSPLEAYSLRRFWGVFWHQTNTHKFNSISNFVLRNVFKIQARRGFIPKYARVIIIFAISAVMHFLIDISGGIPVHKSGAVHFFCTQAFGIVIEDVAIKLYSYITVYTNARLPLLVERVLGFTWVGLFLVWSTPMYVYPMMYRSAAGPNDVIVPFSIIGLLNYLRLPTYRAGQATKFPDFIVALSSIQNAANALAPDIHLLILVISFPNHRSIRVSDESIA</sequence>
<comment type="subcellular location">
    <subcellularLocation>
        <location evidence="1">Membrane</location>
        <topology evidence="1">Multi-pass membrane protein</topology>
    </subcellularLocation>
</comment>
<keyword evidence="5 7" id="KW-1133">Transmembrane helix</keyword>
<evidence type="ECO:0000313" key="9">
    <source>
        <dbReference type="EMBL" id="OOO14637.1"/>
    </source>
</evidence>
<evidence type="ECO:0000256" key="3">
    <source>
        <dbReference type="ARBA" id="ARBA00022679"/>
    </source>
</evidence>
<protein>
    <recommendedName>
        <fullName evidence="8">Wax synthase domain-containing protein</fullName>
    </recommendedName>
</protein>
<dbReference type="PANTHER" id="PTHR31595">
    <property type="entry name" value="LONG-CHAIN-ALCOHOL O-FATTY-ACYLTRANSFERASE 3-RELATED"/>
    <property type="match status" value="1"/>
</dbReference>
<evidence type="ECO:0000256" key="7">
    <source>
        <dbReference type="SAM" id="Phobius"/>
    </source>
</evidence>
<dbReference type="PANTHER" id="PTHR31595:SF60">
    <property type="entry name" value="BIOSYNTHESIS PROTEIN (TRI7), PUTATIVE (AFU_ORTHOLOGUE AFUA_8G05970)-RELATED"/>
    <property type="match status" value="1"/>
</dbReference>